<dbReference type="Pfam" id="PF06244">
    <property type="entry name" value="Ccdc124"/>
    <property type="match status" value="1"/>
</dbReference>
<evidence type="ECO:0000313" key="2">
    <source>
        <dbReference type="EnsemblMetazoa" id="GPPI042758-PA"/>
    </source>
</evidence>
<feature type="domain" description="Coiled-coil" evidence="1">
    <location>
        <begin position="17"/>
        <end position="67"/>
    </location>
</feature>
<reference evidence="3" key="1">
    <citation type="submission" date="2015-01" db="EMBL/GenBank/DDBJ databases">
        <authorList>
            <person name="Aksoy S."/>
            <person name="Warren W."/>
            <person name="Wilson R.K."/>
        </authorList>
    </citation>
    <scope>NUCLEOTIDE SEQUENCE [LARGE SCALE GENOMIC DNA]</scope>
    <source>
        <strain evidence="3">IAEA</strain>
    </source>
</reference>
<accession>A0A1B0BWJ9</accession>
<reference evidence="2" key="2">
    <citation type="submission" date="2020-05" db="UniProtKB">
        <authorList>
            <consortium name="EnsemblMetazoa"/>
        </authorList>
    </citation>
    <scope>IDENTIFICATION</scope>
    <source>
        <strain evidence="2">IAEA</strain>
    </source>
</reference>
<dbReference type="EnsemblMetazoa" id="GPPI042758-RA">
    <property type="protein sequence ID" value="GPPI042758-PA"/>
    <property type="gene ID" value="GPPI042758"/>
</dbReference>
<organism evidence="2 3">
    <name type="scientific">Glossina palpalis gambiensis</name>
    <dbReference type="NCBI Taxonomy" id="67801"/>
    <lineage>
        <taxon>Eukaryota</taxon>
        <taxon>Metazoa</taxon>
        <taxon>Ecdysozoa</taxon>
        <taxon>Arthropoda</taxon>
        <taxon>Hexapoda</taxon>
        <taxon>Insecta</taxon>
        <taxon>Pterygota</taxon>
        <taxon>Neoptera</taxon>
        <taxon>Endopterygota</taxon>
        <taxon>Diptera</taxon>
        <taxon>Brachycera</taxon>
        <taxon>Muscomorpha</taxon>
        <taxon>Hippoboscoidea</taxon>
        <taxon>Glossinidae</taxon>
        <taxon>Glossina</taxon>
    </lineage>
</organism>
<dbReference type="AlphaFoldDB" id="A0A1B0BWJ9"/>
<evidence type="ECO:0000313" key="3">
    <source>
        <dbReference type="Proteomes" id="UP000092460"/>
    </source>
</evidence>
<dbReference type="EMBL" id="JXJN01021835">
    <property type="status" value="NOT_ANNOTATED_CDS"/>
    <property type="molecule type" value="Genomic_DNA"/>
</dbReference>
<dbReference type="Proteomes" id="UP000092460">
    <property type="component" value="Unassembled WGS sequence"/>
</dbReference>
<dbReference type="VEuPathDB" id="VectorBase:GPPI042758"/>
<keyword evidence="3" id="KW-1185">Reference proteome</keyword>
<name>A0A1B0BWJ9_9MUSC</name>
<sequence length="67" mass="7750">MRFTHLRYCIDHPEHSLSLHMALTALSTLRGEKEGKHLERIERAAYRAFEAANHLCIKAENPNLHLS</sequence>
<proteinExistence type="predicted"/>
<protein>
    <recommendedName>
        <fullName evidence="1">Coiled-coil domain-containing protein</fullName>
    </recommendedName>
</protein>
<dbReference type="InterPro" id="IPR054414">
    <property type="entry name" value="Ccdc124/Oxs1_C"/>
</dbReference>
<evidence type="ECO:0000259" key="1">
    <source>
        <dbReference type="Pfam" id="PF06244"/>
    </source>
</evidence>